<evidence type="ECO:0000313" key="7">
    <source>
        <dbReference type="EMBL" id="KAH3882235.1"/>
    </source>
</evidence>
<dbReference type="SUPFAM" id="SSF52490">
    <property type="entry name" value="Tubulin nucleotide-binding domain-like"/>
    <property type="match status" value="1"/>
</dbReference>
<gene>
    <name evidence="7" type="ORF">DPMN_006169</name>
</gene>
<organism evidence="7 8">
    <name type="scientific">Dreissena polymorpha</name>
    <name type="common">Zebra mussel</name>
    <name type="synonym">Mytilus polymorpha</name>
    <dbReference type="NCBI Taxonomy" id="45954"/>
    <lineage>
        <taxon>Eukaryota</taxon>
        <taxon>Metazoa</taxon>
        <taxon>Spiralia</taxon>
        <taxon>Lophotrochozoa</taxon>
        <taxon>Mollusca</taxon>
        <taxon>Bivalvia</taxon>
        <taxon>Autobranchia</taxon>
        <taxon>Heteroconchia</taxon>
        <taxon>Euheterodonta</taxon>
        <taxon>Imparidentia</taxon>
        <taxon>Neoheterodontei</taxon>
        <taxon>Myida</taxon>
        <taxon>Dreissenoidea</taxon>
        <taxon>Dreissenidae</taxon>
        <taxon>Dreissena</taxon>
    </lineage>
</organism>
<dbReference type="InterPro" id="IPR049942">
    <property type="entry name" value="DML1/Misato"/>
</dbReference>
<evidence type="ECO:0000259" key="6">
    <source>
        <dbReference type="Pfam" id="PF14881"/>
    </source>
</evidence>
<evidence type="ECO:0000256" key="1">
    <source>
        <dbReference type="ARBA" id="ARBA00004173"/>
    </source>
</evidence>
<dbReference type="GO" id="GO:0005739">
    <property type="term" value="C:mitochondrion"/>
    <property type="evidence" value="ECO:0007669"/>
    <property type="project" value="UniProtKB-SubCell"/>
</dbReference>
<sequence length="581" mass="65820">MSFREIVTLQVGHYSNFVGTHMWNAQESSFNYDPAKASEKEICHDVLYREGQNLQREVTFTPRLVLLDLKGSLRTLRQQGDLYDMGIEEEVNWPGDVTMHSEDRPARNAFLKSLHKEDSRIDDDDNHDEDDDCISKDNGKTSKKKKKMAHCKESDTDRMQQDKTHSFDEQVKVWSDFLGARFHPKTIQVVQEFRHQEEYSPFDIYPLGEEVMRNYETTCEWEDRVHYFTEECDNLQGFHLLADTHNGFGGIMSGMLKYLEDEFPGKGVLAFGLTPADASDDTAQARATRIINSALAYDTACRHSSLFVPASVAKGLWRLLEPPRKYPYLDFNSSPFHTSAILAAAIDTMTLPYRLYDGAINITDITHSFNAQGRKMASLSANFPLGLYQDESLVDFLTPYVAEMNVYPWQPLTPHITNQNAPFIQSAVSRGAMFNGAQTKTDSQKLPQCFTNVKSTEETIRNFLFEKSRGSPFSLQCLKTSISTKMPFPQIFSKAISKTGYVSTSDRPDGVSVETAPVITSLQCAPDLCDLIGQLTSSASKMNIKKHHRYLSAGLEEDDFTDVLDNLNAVANCYHMYREAM</sequence>
<evidence type="ECO:0000256" key="4">
    <source>
        <dbReference type="SAM" id="MobiDB-lite"/>
    </source>
</evidence>
<reference evidence="7" key="1">
    <citation type="journal article" date="2019" name="bioRxiv">
        <title>The Genome of the Zebra Mussel, Dreissena polymorpha: A Resource for Invasive Species Research.</title>
        <authorList>
            <person name="McCartney M.A."/>
            <person name="Auch B."/>
            <person name="Kono T."/>
            <person name="Mallez S."/>
            <person name="Zhang Y."/>
            <person name="Obille A."/>
            <person name="Becker A."/>
            <person name="Abrahante J.E."/>
            <person name="Garbe J."/>
            <person name="Badalamenti J.P."/>
            <person name="Herman A."/>
            <person name="Mangelson H."/>
            <person name="Liachko I."/>
            <person name="Sullivan S."/>
            <person name="Sone E.D."/>
            <person name="Koren S."/>
            <person name="Silverstein K.A.T."/>
            <person name="Beckman K.B."/>
            <person name="Gohl D.M."/>
        </authorList>
    </citation>
    <scope>NUCLEOTIDE SEQUENCE</scope>
    <source>
        <strain evidence="7">Duluth1</strain>
        <tissue evidence="7">Whole animal</tissue>
    </source>
</reference>
<dbReference type="EMBL" id="JAIWYP010000001">
    <property type="protein sequence ID" value="KAH3882235.1"/>
    <property type="molecule type" value="Genomic_DNA"/>
</dbReference>
<dbReference type="InterPro" id="IPR036525">
    <property type="entry name" value="Tubulin/FtsZ_GTPase_sf"/>
</dbReference>
<comment type="subcellular location">
    <subcellularLocation>
        <location evidence="1">Mitochondrion</location>
    </subcellularLocation>
</comment>
<feature type="compositionally biased region" description="Acidic residues" evidence="4">
    <location>
        <begin position="120"/>
        <end position="132"/>
    </location>
</feature>
<comment type="caution">
    <text evidence="7">The sequence shown here is derived from an EMBL/GenBank/DDBJ whole genome shotgun (WGS) entry which is preliminary data.</text>
</comment>
<evidence type="ECO:0008006" key="9">
    <source>
        <dbReference type="Google" id="ProtNLM"/>
    </source>
</evidence>
<dbReference type="PANTHER" id="PTHR13391">
    <property type="entry name" value="MITOCHONDRIAL DISTRIBUTION REGULATOR MISATO"/>
    <property type="match status" value="1"/>
</dbReference>
<dbReference type="OrthoDB" id="271881at2759"/>
<feature type="domain" description="DML1/Misato tubulin" evidence="6">
    <location>
        <begin position="169"/>
        <end position="355"/>
    </location>
</feature>
<dbReference type="Pfam" id="PF10644">
    <property type="entry name" value="Misat_Tub_SegII"/>
    <property type="match status" value="1"/>
</dbReference>
<feature type="domain" description="Misato Segment II tubulin-like" evidence="5">
    <location>
        <begin position="4"/>
        <end position="115"/>
    </location>
</feature>
<reference evidence="7" key="2">
    <citation type="submission" date="2020-11" db="EMBL/GenBank/DDBJ databases">
        <authorList>
            <person name="McCartney M.A."/>
            <person name="Auch B."/>
            <person name="Kono T."/>
            <person name="Mallez S."/>
            <person name="Becker A."/>
            <person name="Gohl D.M."/>
            <person name="Silverstein K.A.T."/>
            <person name="Koren S."/>
            <person name="Bechman K.B."/>
            <person name="Herman A."/>
            <person name="Abrahante J.E."/>
            <person name="Garbe J."/>
        </authorList>
    </citation>
    <scope>NUCLEOTIDE SEQUENCE</scope>
    <source>
        <strain evidence="7">Duluth1</strain>
        <tissue evidence="7">Whole animal</tissue>
    </source>
</reference>
<accession>A0A9D4MU24</accession>
<evidence type="ECO:0000259" key="5">
    <source>
        <dbReference type="Pfam" id="PF10644"/>
    </source>
</evidence>
<protein>
    <recommendedName>
        <fullName evidence="9">Protein misato</fullName>
    </recommendedName>
</protein>
<dbReference type="InterPro" id="IPR019605">
    <property type="entry name" value="Misato_II_tubulin-like"/>
</dbReference>
<keyword evidence="8" id="KW-1185">Reference proteome</keyword>
<dbReference type="Pfam" id="PF14881">
    <property type="entry name" value="Tubulin_3"/>
    <property type="match status" value="1"/>
</dbReference>
<dbReference type="Gene3D" id="3.40.50.1440">
    <property type="entry name" value="Tubulin/FtsZ, GTPase domain"/>
    <property type="match status" value="1"/>
</dbReference>
<proteinExistence type="inferred from homology"/>
<evidence type="ECO:0000256" key="3">
    <source>
        <dbReference type="ARBA" id="ARBA00023128"/>
    </source>
</evidence>
<dbReference type="AlphaFoldDB" id="A0A9D4MU24"/>
<dbReference type="Proteomes" id="UP000828390">
    <property type="component" value="Unassembled WGS sequence"/>
</dbReference>
<evidence type="ECO:0000256" key="2">
    <source>
        <dbReference type="ARBA" id="ARBA00008507"/>
    </source>
</evidence>
<feature type="region of interest" description="Disordered" evidence="4">
    <location>
        <begin position="117"/>
        <end position="164"/>
    </location>
</feature>
<dbReference type="GO" id="GO:0007005">
    <property type="term" value="P:mitochondrion organization"/>
    <property type="evidence" value="ECO:0007669"/>
    <property type="project" value="InterPro"/>
</dbReference>
<feature type="compositionally biased region" description="Basic and acidic residues" evidence="4">
    <location>
        <begin position="150"/>
        <end position="164"/>
    </location>
</feature>
<name>A0A9D4MU24_DREPO</name>
<keyword evidence="3" id="KW-0496">Mitochondrion</keyword>
<dbReference type="PANTHER" id="PTHR13391:SF0">
    <property type="entry name" value="PROTEIN MISATO HOMOLOG 1"/>
    <property type="match status" value="1"/>
</dbReference>
<comment type="similarity">
    <text evidence="2">Belongs to the misato family.</text>
</comment>
<dbReference type="CDD" id="cd06060">
    <property type="entry name" value="misato"/>
    <property type="match status" value="1"/>
</dbReference>
<dbReference type="InterPro" id="IPR029209">
    <property type="entry name" value="DML1/Misato_tubulin"/>
</dbReference>
<evidence type="ECO:0000313" key="8">
    <source>
        <dbReference type="Proteomes" id="UP000828390"/>
    </source>
</evidence>